<name>A0A4Y2JUY1_ARAVE</name>
<evidence type="ECO:0000313" key="2">
    <source>
        <dbReference type="Proteomes" id="UP000499080"/>
    </source>
</evidence>
<protein>
    <submittedName>
        <fullName evidence="1">Uncharacterized protein</fullName>
    </submittedName>
</protein>
<proteinExistence type="predicted"/>
<dbReference type="Proteomes" id="UP000499080">
    <property type="component" value="Unassembled WGS sequence"/>
</dbReference>
<organism evidence="1 2">
    <name type="scientific">Araneus ventricosus</name>
    <name type="common">Orbweaver spider</name>
    <name type="synonym">Epeira ventricosa</name>
    <dbReference type="NCBI Taxonomy" id="182803"/>
    <lineage>
        <taxon>Eukaryota</taxon>
        <taxon>Metazoa</taxon>
        <taxon>Ecdysozoa</taxon>
        <taxon>Arthropoda</taxon>
        <taxon>Chelicerata</taxon>
        <taxon>Arachnida</taxon>
        <taxon>Araneae</taxon>
        <taxon>Araneomorphae</taxon>
        <taxon>Entelegynae</taxon>
        <taxon>Araneoidea</taxon>
        <taxon>Araneidae</taxon>
        <taxon>Araneus</taxon>
    </lineage>
</organism>
<gene>
    <name evidence="1" type="ORF">AVEN_89604_1</name>
</gene>
<accession>A0A4Y2JUY1</accession>
<sequence>MQQDMEDDDDLAGTMIFSDEERILHLSGKVNRQNVRVWGTEGPSLHTFNTSIFEHMITASAEKKEIQGTMPRNVGLPSPGISKLLQCHLNYSG</sequence>
<comment type="caution">
    <text evidence="1">The sequence shown here is derived from an EMBL/GenBank/DDBJ whole genome shotgun (WGS) entry which is preliminary data.</text>
</comment>
<reference evidence="1 2" key="1">
    <citation type="journal article" date="2019" name="Sci. Rep.">
        <title>Orb-weaving spider Araneus ventricosus genome elucidates the spidroin gene catalogue.</title>
        <authorList>
            <person name="Kono N."/>
            <person name="Nakamura H."/>
            <person name="Ohtoshi R."/>
            <person name="Moran D.A.P."/>
            <person name="Shinohara A."/>
            <person name="Yoshida Y."/>
            <person name="Fujiwara M."/>
            <person name="Mori M."/>
            <person name="Tomita M."/>
            <person name="Arakawa K."/>
        </authorList>
    </citation>
    <scope>NUCLEOTIDE SEQUENCE [LARGE SCALE GENOMIC DNA]</scope>
</reference>
<dbReference type="AlphaFoldDB" id="A0A4Y2JUY1"/>
<dbReference type="EMBL" id="BGPR01003942">
    <property type="protein sequence ID" value="GBM94163.1"/>
    <property type="molecule type" value="Genomic_DNA"/>
</dbReference>
<keyword evidence="2" id="KW-1185">Reference proteome</keyword>
<evidence type="ECO:0000313" key="1">
    <source>
        <dbReference type="EMBL" id="GBM94163.1"/>
    </source>
</evidence>